<feature type="chain" id="PRO_5026796674" evidence="4">
    <location>
        <begin position="17"/>
        <end position="160"/>
    </location>
</feature>
<keyword evidence="2" id="KW-0964">Secreted</keyword>
<organism evidence="6 7">
    <name type="scientific">Drosophila lebanonensis</name>
    <name type="common">Fruit fly</name>
    <name type="synonym">Scaptodrosophila lebanonensis</name>
    <dbReference type="NCBI Taxonomy" id="7225"/>
    <lineage>
        <taxon>Eukaryota</taxon>
        <taxon>Metazoa</taxon>
        <taxon>Ecdysozoa</taxon>
        <taxon>Arthropoda</taxon>
        <taxon>Hexapoda</taxon>
        <taxon>Insecta</taxon>
        <taxon>Pterygota</taxon>
        <taxon>Neoptera</taxon>
        <taxon>Endopterygota</taxon>
        <taxon>Diptera</taxon>
        <taxon>Brachycera</taxon>
        <taxon>Muscomorpha</taxon>
        <taxon>Ephydroidea</taxon>
        <taxon>Drosophilidae</taxon>
        <taxon>Scaptodrosophila</taxon>
    </lineage>
</organism>
<keyword evidence="4" id="KW-0732">Signal</keyword>
<evidence type="ECO:0000256" key="4">
    <source>
        <dbReference type="SAM" id="SignalP"/>
    </source>
</evidence>
<dbReference type="InterPro" id="IPR029277">
    <property type="entry name" value="SVWC_dom"/>
</dbReference>
<protein>
    <submittedName>
        <fullName evidence="7">Uncharacterized protein LOC115631316</fullName>
    </submittedName>
</protein>
<gene>
    <name evidence="7" type="primary">LOC115631316</name>
</gene>
<name>A0A6J2U5P9_DROLE</name>
<evidence type="ECO:0000313" key="7">
    <source>
        <dbReference type="RefSeq" id="XP_030383891.1"/>
    </source>
</evidence>
<proteinExistence type="predicted"/>
<dbReference type="Pfam" id="PF15430">
    <property type="entry name" value="SVWC"/>
    <property type="match status" value="1"/>
</dbReference>
<feature type="signal peptide" evidence="4">
    <location>
        <begin position="1"/>
        <end position="16"/>
    </location>
</feature>
<sequence length="160" mass="18082">MKLLLIVCCLFTFTNCLVFIKILKHKDYPGQCYPVHYRVGKKMKYDLFALFPGESKRDDNVCGMTVCMNADGLTYVYHCPQTIPSSECQEPDMLNTRIPFPQCCWQCSLSRICSKLEIFPQFPYPPTTKKPKNGTLGIARAADEKRDEATGSDPILTAAP</sequence>
<dbReference type="AlphaFoldDB" id="A0A6J2U5P9"/>
<evidence type="ECO:0000259" key="5">
    <source>
        <dbReference type="SMART" id="SM01318"/>
    </source>
</evidence>
<feature type="region of interest" description="Disordered" evidence="3">
    <location>
        <begin position="130"/>
        <end position="160"/>
    </location>
</feature>
<keyword evidence="6" id="KW-1185">Reference proteome</keyword>
<comment type="subcellular location">
    <subcellularLocation>
        <location evidence="1">Secreted</location>
    </subcellularLocation>
</comment>
<evidence type="ECO:0000256" key="3">
    <source>
        <dbReference type="SAM" id="MobiDB-lite"/>
    </source>
</evidence>
<dbReference type="RefSeq" id="XP_030383891.1">
    <property type="nucleotide sequence ID" value="XM_030528031.1"/>
</dbReference>
<dbReference type="Proteomes" id="UP000504634">
    <property type="component" value="Unplaced"/>
</dbReference>
<evidence type="ECO:0000256" key="1">
    <source>
        <dbReference type="ARBA" id="ARBA00004613"/>
    </source>
</evidence>
<dbReference type="GeneID" id="115631316"/>
<dbReference type="GO" id="GO:0005576">
    <property type="term" value="C:extracellular region"/>
    <property type="evidence" value="ECO:0007669"/>
    <property type="project" value="UniProtKB-SubCell"/>
</dbReference>
<accession>A0A6J2U5P9</accession>
<evidence type="ECO:0000256" key="2">
    <source>
        <dbReference type="ARBA" id="ARBA00022525"/>
    </source>
</evidence>
<evidence type="ECO:0000313" key="6">
    <source>
        <dbReference type="Proteomes" id="UP000504634"/>
    </source>
</evidence>
<dbReference type="SMART" id="SM01318">
    <property type="entry name" value="SVWC"/>
    <property type="match status" value="1"/>
</dbReference>
<reference evidence="7" key="1">
    <citation type="submission" date="2025-08" db="UniProtKB">
        <authorList>
            <consortium name="RefSeq"/>
        </authorList>
    </citation>
    <scope>IDENTIFICATION</scope>
    <source>
        <strain evidence="7">11010-0011.00</strain>
        <tissue evidence="7">Whole body</tissue>
    </source>
</reference>
<dbReference type="OrthoDB" id="7844575at2759"/>
<feature type="domain" description="Single" evidence="5">
    <location>
        <begin position="44"/>
        <end position="107"/>
    </location>
</feature>